<dbReference type="RefSeq" id="WP_073038755.1">
    <property type="nucleotide sequence ID" value="NZ_FQVB01000017.1"/>
</dbReference>
<evidence type="ECO:0008006" key="3">
    <source>
        <dbReference type="Google" id="ProtNLM"/>
    </source>
</evidence>
<sequence length="70" mass="7765">MAESVYKIIELVGTSTVSWEEAAKNAVETAAKSLRDLRIAEITKLDMKLEEGKVVAYRARVAISFKYQGS</sequence>
<dbReference type="SUPFAM" id="SSF89807">
    <property type="entry name" value="Dodecin-like"/>
    <property type="match status" value="1"/>
</dbReference>
<evidence type="ECO:0000313" key="2">
    <source>
        <dbReference type="Proteomes" id="UP000184076"/>
    </source>
</evidence>
<dbReference type="InterPro" id="IPR009923">
    <property type="entry name" value="Dodecin"/>
</dbReference>
<dbReference type="AlphaFoldDB" id="A0A1M5BD46"/>
<dbReference type="Pfam" id="PF07311">
    <property type="entry name" value="Dodecin"/>
    <property type="match status" value="1"/>
</dbReference>
<dbReference type="Gene3D" id="3.30.1660.10">
    <property type="entry name" value="Flavin-binding protein dodecin"/>
    <property type="match status" value="1"/>
</dbReference>
<accession>A0A1M5BD46</accession>
<dbReference type="STRING" id="1121391.SAMN02745206_01902"/>
<reference evidence="2" key="1">
    <citation type="submission" date="2016-11" db="EMBL/GenBank/DDBJ databases">
        <authorList>
            <person name="Varghese N."/>
            <person name="Submissions S."/>
        </authorList>
    </citation>
    <scope>NUCLEOTIDE SEQUENCE [LARGE SCALE GENOMIC DNA]</scope>
    <source>
        <strain evidence="2">DSM 9756</strain>
    </source>
</reference>
<dbReference type="InterPro" id="IPR036694">
    <property type="entry name" value="Dodecin-like_sf"/>
</dbReference>
<evidence type="ECO:0000313" key="1">
    <source>
        <dbReference type="EMBL" id="SHF40444.1"/>
    </source>
</evidence>
<dbReference type="EMBL" id="FQVB01000017">
    <property type="protein sequence ID" value="SHF40444.1"/>
    <property type="molecule type" value="Genomic_DNA"/>
</dbReference>
<keyword evidence="2" id="KW-1185">Reference proteome</keyword>
<dbReference type="PANTHER" id="PTHR39324">
    <property type="entry name" value="CALCIUM DODECIN"/>
    <property type="match status" value="1"/>
</dbReference>
<gene>
    <name evidence="1" type="ORF">SAMN02745206_01902</name>
</gene>
<dbReference type="Proteomes" id="UP000184076">
    <property type="component" value="Unassembled WGS sequence"/>
</dbReference>
<dbReference type="PANTHER" id="PTHR39324:SF1">
    <property type="entry name" value="CALCIUM DODECIN"/>
    <property type="match status" value="1"/>
</dbReference>
<protein>
    <recommendedName>
        <fullName evidence="3">Transporter</fullName>
    </recommendedName>
</protein>
<dbReference type="OrthoDB" id="9805889at2"/>
<organism evidence="1 2">
    <name type="scientific">Desulfacinum infernum DSM 9756</name>
    <dbReference type="NCBI Taxonomy" id="1121391"/>
    <lineage>
        <taxon>Bacteria</taxon>
        <taxon>Pseudomonadati</taxon>
        <taxon>Thermodesulfobacteriota</taxon>
        <taxon>Syntrophobacteria</taxon>
        <taxon>Syntrophobacterales</taxon>
        <taxon>Syntrophobacteraceae</taxon>
        <taxon>Desulfacinum</taxon>
    </lineage>
</organism>
<dbReference type="InterPro" id="IPR025543">
    <property type="entry name" value="Dodecin-like"/>
</dbReference>
<proteinExistence type="predicted"/>
<name>A0A1M5BD46_9BACT</name>